<dbReference type="VEuPathDB" id="FungiDB:H310_14560"/>
<evidence type="ECO:0000313" key="1">
    <source>
        <dbReference type="EMBL" id="ETV90723.1"/>
    </source>
</evidence>
<organism evidence="1">
    <name type="scientific">Aphanomyces invadans</name>
    <dbReference type="NCBI Taxonomy" id="157072"/>
    <lineage>
        <taxon>Eukaryota</taxon>
        <taxon>Sar</taxon>
        <taxon>Stramenopiles</taxon>
        <taxon>Oomycota</taxon>
        <taxon>Saprolegniomycetes</taxon>
        <taxon>Saprolegniales</taxon>
        <taxon>Verrucalvaceae</taxon>
        <taxon>Aphanomyces</taxon>
    </lineage>
</organism>
<dbReference type="RefSeq" id="XP_008880663.1">
    <property type="nucleotide sequence ID" value="XM_008882441.1"/>
</dbReference>
<name>A0A024T9K0_9STRA</name>
<reference evidence="1" key="1">
    <citation type="submission" date="2013-12" db="EMBL/GenBank/DDBJ databases">
        <title>The Genome Sequence of Aphanomyces invadans NJM9701.</title>
        <authorList>
            <consortium name="The Broad Institute Genomics Platform"/>
            <person name="Russ C."/>
            <person name="Tyler B."/>
            <person name="van West P."/>
            <person name="Dieguez-Uribeondo J."/>
            <person name="Young S.K."/>
            <person name="Zeng Q."/>
            <person name="Gargeya S."/>
            <person name="Fitzgerald M."/>
            <person name="Abouelleil A."/>
            <person name="Alvarado L."/>
            <person name="Chapman S.B."/>
            <person name="Gainer-Dewar J."/>
            <person name="Goldberg J."/>
            <person name="Griggs A."/>
            <person name="Gujja S."/>
            <person name="Hansen M."/>
            <person name="Howarth C."/>
            <person name="Imamovic A."/>
            <person name="Ireland A."/>
            <person name="Larimer J."/>
            <person name="McCowan C."/>
            <person name="Murphy C."/>
            <person name="Pearson M."/>
            <person name="Poon T.W."/>
            <person name="Priest M."/>
            <person name="Roberts A."/>
            <person name="Saif S."/>
            <person name="Shea T."/>
            <person name="Sykes S."/>
            <person name="Wortman J."/>
            <person name="Nusbaum C."/>
            <person name="Birren B."/>
        </authorList>
    </citation>
    <scope>NUCLEOTIDE SEQUENCE [LARGE SCALE GENOMIC DNA]</scope>
    <source>
        <strain evidence="1">NJM9701</strain>
    </source>
</reference>
<dbReference type="GeneID" id="20091610"/>
<dbReference type="AlphaFoldDB" id="A0A024T9K0"/>
<sequence>MLRTGKPQAQLSLKEFESSVQRSFHVKTLASFEAVMDRPIEESRTNKLLDLSEKQVVRCAVQSLRSCVSSGYVTMFVSKALYVQYKSGTTCDPRSCDKQCQKKPLDIGSSSLVHGEAAFVSAAVVVVQCWP</sequence>
<protein>
    <submittedName>
        <fullName evidence="1">Uncharacterized protein</fullName>
    </submittedName>
</protein>
<proteinExistence type="predicted"/>
<dbReference type="EMBL" id="KI914025">
    <property type="protein sequence ID" value="ETV90723.1"/>
    <property type="molecule type" value="Genomic_DNA"/>
</dbReference>
<accession>A0A024T9K0</accession>
<gene>
    <name evidence="1" type="ORF">H310_14560</name>
</gene>